<evidence type="ECO:0000256" key="8">
    <source>
        <dbReference type="ARBA" id="ARBA00023277"/>
    </source>
</evidence>
<gene>
    <name evidence="16" type="ORF">J2X05_001462</name>
</gene>
<dbReference type="InterPro" id="IPR013783">
    <property type="entry name" value="Ig-like_fold"/>
</dbReference>
<evidence type="ECO:0000256" key="7">
    <source>
        <dbReference type="ARBA" id="ARBA00022801"/>
    </source>
</evidence>
<comment type="pathway">
    <text evidence="2 14">Glycan biosynthesis; trehalose biosynthesis.</text>
</comment>
<reference evidence="16 17" key="1">
    <citation type="submission" date="2023-07" db="EMBL/GenBank/DDBJ databases">
        <title>Sorghum-associated microbial communities from plants grown in Nebraska, USA.</title>
        <authorList>
            <person name="Schachtman D."/>
        </authorList>
    </citation>
    <scope>NUCLEOTIDE SEQUENCE [LARGE SCALE GENOMIC DNA]</scope>
    <source>
        <strain evidence="16 17">BE190</strain>
    </source>
</reference>
<evidence type="ECO:0000256" key="12">
    <source>
        <dbReference type="ARBA" id="ARBA00034013"/>
    </source>
</evidence>
<evidence type="ECO:0000256" key="14">
    <source>
        <dbReference type="PIRNR" id="PIRNR006337"/>
    </source>
</evidence>
<comment type="subcellular location">
    <subcellularLocation>
        <location evidence="1">Cytoplasm</location>
    </subcellularLocation>
</comment>
<name>A0ABU1UW93_9GAMM</name>
<dbReference type="Proteomes" id="UP001253595">
    <property type="component" value="Unassembled WGS sequence"/>
</dbReference>
<keyword evidence="17" id="KW-1185">Reference proteome</keyword>
<dbReference type="GO" id="GO:0033942">
    <property type="term" value="F:4-alpha-D-(1-&gt;4)-alpha-D-glucanotrehalose trehalohydrolase activity"/>
    <property type="evidence" value="ECO:0007669"/>
    <property type="project" value="UniProtKB-EC"/>
</dbReference>
<dbReference type="CDD" id="cd02853">
    <property type="entry name" value="E_set_MTHase_like_N"/>
    <property type="match status" value="1"/>
</dbReference>
<dbReference type="NCBIfam" id="TIGR02402">
    <property type="entry name" value="trehalose_TreZ"/>
    <property type="match status" value="1"/>
</dbReference>
<evidence type="ECO:0000256" key="1">
    <source>
        <dbReference type="ARBA" id="ARBA00004496"/>
    </source>
</evidence>
<feature type="domain" description="Glycosyl hydrolase family 13 catalytic" evidence="15">
    <location>
        <begin position="124"/>
        <end position="459"/>
    </location>
</feature>
<evidence type="ECO:0000256" key="10">
    <source>
        <dbReference type="ARBA" id="ARBA00032057"/>
    </source>
</evidence>
<comment type="caution">
    <text evidence="16">The sequence shown here is derived from an EMBL/GenBank/DDBJ whole genome shotgun (WGS) entry which is preliminary data.</text>
</comment>
<evidence type="ECO:0000256" key="4">
    <source>
        <dbReference type="ARBA" id="ARBA00012268"/>
    </source>
</evidence>
<dbReference type="RefSeq" id="WP_310070603.1">
    <property type="nucleotide sequence ID" value="NZ_JAVDVX010000002.1"/>
</dbReference>
<comment type="catalytic activity">
    <reaction evidence="12 14">
        <text>hydrolysis of (1-&gt;4)-alpha-D-glucosidic linkage in 4-alpha-D-[(1-&gt;4)-alpha-D-glucanosyl]n trehalose to yield trehalose and (1-&gt;4)-alpha-D-glucan.</text>
        <dbReference type="EC" id="3.2.1.141"/>
    </reaction>
</comment>
<dbReference type="CDD" id="cd11325">
    <property type="entry name" value="AmyAc_GTHase"/>
    <property type="match status" value="1"/>
</dbReference>
<dbReference type="Pfam" id="PF00128">
    <property type="entry name" value="Alpha-amylase"/>
    <property type="match status" value="1"/>
</dbReference>
<dbReference type="EMBL" id="JAVDVX010000002">
    <property type="protein sequence ID" value="MDR7089456.1"/>
    <property type="molecule type" value="Genomic_DNA"/>
</dbReference>
<keyword evidence="9 14" id="KW-0326">Glycosidase</keyword>
<dbReference type="InterPro" id="IPR006047">
    <property type="entry name" value="GH13_cat_dom"/>
</dbReference>
<dbReference type="Gene3D" id="3.20.20.80">
    <property type="entry name" value="Glycosidases"/>
    <property type="match status" value="1"/>
</dbReference>
<evidence type="ECO:0000256" key="11">
    <source>
        <dbReference type="ARBA" id="ARBA00033284"/>
    </source>
</evidence>
<keyword evidence="7 14" id="KW-0378">Hydrolase</keyword>
<evidence type="ECO:0000256" key="3">
    <source>
        <dbReference type="ARBA" id="ARBA00008061"/>
    </source>
</evidence>
<evidence type="ECO:0000256" key="2">
    <source>
        <dbReference type="ARBA" id="ARBA00005199"/>
    </source>
</evidence>
<dbReference type="InterPro" id="IPR044901">
    <property type="entry name" value="Trehalose_TreZ_E-set_sf"/>
</dbReference>
<dbReference type="InterPro" id="IPR014756">
    <property type="entry name" value="Ig_E-set"/>
</dbReference>
<evidence type="ECO:0000256" key="13">
    <source>
        <dbReference type="NCBIfam" id="TIGR02402"/>
    </source>
</evidence>
<organism evidence="16 17">
    <name type="scientific">Cellvibrio fibrivorans</name>
    <dbReference type="NCBI Taxonomy" id="126350"/>
    <lineage>
        <taxon>Bacteria</taxon>
        <taxon>Pseudomonadati</taxon>
        <taxon>Pseudomonadota</taxon>
        <taxon>Gammaproteobacteria</taxon>
        <taxon>Cellvibrionales</taxon>
        <taxon>Cellvibrionaceae</taxon>
        <taxon>Cellvibrio</taxon>
    </lineage>
</organism>
<proteinExistence type="inferred from homology"/>
<dbReference type="SMART" id="SM00642">
    <property type="entry name" value="Aamy"/>
    <property type="match status" value="1"/>
</dbReference>
<keyword evidence="6" id="KW-0963">Cytoplasm</keyword>
<dbReference type="InterPro" id="IPR022567">
    <property type="entry name" value="DUF3459"/>
</dbReference>
<dbReference type="SUPFAM" id="SSF51445">
    <property type="entry name" value="(Trans)glycosidases"/>
    <property type="match status" value="1"/>
</dbReference>
<protein>
    <recommendedName>
        <fullName evidence="5 13">Malto-oligosyltrehalose trehalohydrolase</fullName>
        <shortName evidence="14">MTHase</shortName>
        <ecNumber evidence="4 13">3.2.1.141</ecNumber>
    </recommendedName>
    <alternativeName>
        <fullName evidence="11 14">4-alpha-D-((1-&gt;4)-alpha-D-glucano)trehalose trehalohydrolase</fullName>
    </alternativeName>
    <alternativeName>
        <fullName evidence="10 14">Maltooligosyl trehalose trehalohydrolase</fullName>
    </alternativeName>
</protein>
<evidence type="ECO:0000259" key="15">
    <source>
        <dbReference type="SMART" id="SM00642"/>
    </source>
</evidence>
<dbReference type="InterPro" id="IPR012768">
    <property type="entry name" value="Trehalose_TreZ"/>
</dbReference>
<dbReference type="EC" id="3.2.1.141" evidence="4 13"/>
<dbReference type="PANTHER" id="PTHR43651">
    <property type="entry name" value="1,4-ALPHA-GLUCAN-BRANCHING ENZYME"/>
    <property type="match status" value="1"/>
</dbReference>
<comment type="similarity">
    <text evidence="3 14">Belongs to the glycosyl hydrolase 13 family.</text>
</comment>
<evidence type="ECO:0000256" key="6">
    <source>
        <dbReference type="ARBA" id="ARBA00022490"/>
    </source>
</evidence>
<evidence type="ECO:0000313" key="16">
    <source>
        <dbReference type="EMBL" id="MDR7089456.1"/>
    </source>
</evidence>
<evidence type="ECO:0000313" key="17">
    <source>
        <dbReference type="Proteomes" id="UP001253595"/>
    </source>
</evidence>
<evidence type="ECO:0000256" key="9">
    <source>
        <dbReference type="ARBA" id="ARBA00023295"/>
    </source>
</evidence>
<sequence length="609" mass="68964">MPYSTTTKSAFTKYESVQETYSHGAFPLPDGTTRFSLWAPDADKVDVSLGDGRLYPLEYKKNGWYSTRVECVAGTAYRYIINGKARVPDPAARLQHGDAHGLSCVVDQAYPWQTNSWEGLPWHQTVLYELHVGLIGGFSKVERLLPSLARLGITAIELMPINEFPGTRNWGYDGVLPFAPEASYGTPDELKRLIDTAHSLGLMVFLDVVYNHFGPDGNYLGEYASGFFRHDIHTPWGAAIDFRKREVRDFFCENALMWIFDYRFDGLRLDAVHTISEKDFLVELADRVRSALPFNRHVHLILENEDNSASLLEEGFNAQWNDDGHNVLHYLLTGEDEGYYADFAKSPTVKLARCLGEGFIYQGEMSHTGRYRGEPSAHLSPTAFVLFLQNHDQVGNRALGERLPQIADPDALKAAVTLMLLSPMIPMLFMGEEWGEKHPFLYFTDHEDNLAKAVRDGRRAEFAHFTQFQDPSMRQQIPDPNAISTFLSSRIEFTGNSDTDEQEEGQLSERERWWSFYQQLLTLRRTHVTPFLPGARSTGTTIMGPRAIRAAWILGNGSQLGIYLNLSHSRVMASPPWDGEHPLFRHNVAESDYQQGILPPYSAVVIMRL</sequence>
<evidence type="ECO:0000256" key="5">
    <source>
        <dbReference type="ARBA" id="ARBA00015938"/>
    </source>
</evidence>
<dbReference type="SUPFAM" id="SSF81296">
    <property type="entry name" value="E set domains"/>
    <property type="match status" value="1"/>
</dbReference>
<dbReference type="InterPro" id="IPR017853">
    <property type="entry name" value="GH"/>
</dbReference>
<dbReference type="Gene3D" id="2.60.40.10">
    <property type="entry name" value="Immunoglobulins"/>
    <property type="match status" value="1"/>
</dbReference>
<dbReference type="PIRSF" id="PIRSF006337">
    <property type="entry name" value="Trehalose_TreZ"/>
    <property type="match status" value="1"/>
</dbReference>
<dbReference type="Gene3D" id="1.10.10.760">
    <property type="entry name" value="E-set domains of sugar-utilizing enzymes"/>
    <property type="match status" value="1"/>
</dbReference>
<dbReference type="Pfam" id="PF11941">
    <property type="entry name" value="DUF3459"/>
    <property type="match status" value="1"/>
</dbReference>
<dbReference type="PANTHER" id="PTHR43651:SF11">
    <property type="entry name" value="MALTO-OLIGOSYLTREHALOSE TREHALOHYDROLASE"/>
    <property type="match status" value="1"/>
</dbReference>
<keyword evidence="8" id="KW-0119">Carbohydrate metabolism</keyword>
<accession>A0ABU1UW93</accession>